<dbReference type="GO" id="GO:0016747">
    <property type="term" value="F:acyltransferase activity, transferring groups other than amino-acyl groups"/>
    <property type="evidence" value="ECO:0007669"/>
    <property type="project" value="TreeGrafter"/>
</dbReference>
<evidence type="ECO:0008006" key="3">
    <source>
        <dbReference type="Google" id="ProtNLM"/>
    </source>
</evidence>
<dbReference type="Proteomes" id="UP000013777">
    <property type="component" value="Unassembled WGS sequence"/>
</dbReference>
<dbReference type="PANTHER" id="PTHR48098">
    <property type="entry name" value="ENTEROCHELIN ESTERASE-RELATED"/>
    <property type="match status" value="1"/>
</dbReference>
<protein>
    <recommendedName>
        <fullName evidence="3">Esterase</fullName>
    </recommendedName>
</protein>
<comment type="caution">
    <text evidence="1">The sequence shown here is derived from an EMBL/GenBank/DDBJ whole genome shotgun (WGS) entry which is preliminary data.</text>
</comment>
<dbReference type="RefSeq" id="WP_010754481.1">
    <property type="nucleotide sequence ID" value="NZ_ASVU01000001.1"/>
</dbReference>
<dbReference type="PANTHER" id="PTHR48098:SF1">
    <property type="entry name" value="DIACYLGLYCEROL ACYLTRANSFERASE_MYCOLYLTRANSFERASE AG85A"/>
    <property type="match status" value="1"/>
</dbReference>
<sequence>MPILRMNYFSHVLELTTTCSIILPQKLNAEPVPVLYLLHGYSDNDEAWLLNSRIAKLVEELNLAVVMPHGYNGYYTDSVSGFKIYSYLTKELFPYLDQLFHFSQKPAERYLAGLSMGGYGAFKLGLRQKNRYGKVYSLSGALDIGALYEEGFKRVLQFLPLFGDKDDFLNSENNLLKLVTEQADQDVTTEFIMTCGRQDFLFENNNGFYAATQALLPLRYRVFDEAHDWAFWDSQIEQVVNEIKKDQDNG</sequence>
<accession>R2PQX4</accession>
<evidence type="ECO:0000313" key="1">
    <source>
        <dbReference type="EMBL" id="EOH85718.1"/>
    </source>
</evidence>
<dbReference type="EMBL" id="AJAP01000018">
    <property type="protein sequence ID" value="EOH85718.1"/>
    <property type="molecule type" value="Genomic_DNA"/>
</dbReference>
<dbReference type="AlphaFoldDB" id="R2PQX4"/>
<dbReference type="Gene3D" id="3.40.50.1820">
    <property type="entry name" value="alpha/beta hydrolase"/>
    <property type="match status" value="1"/>
</dbReference>
<keyword evidence="2" id="KW-1185">Reference proteome</keyword>
<dbReference type="GeneID" id="78364924"/>
<dbReference type="STRING" id="57732.RU94_GL000646"/>
<reference evidence="1 2" key="1">
    <citation type="submission" date="2013-02" db="EMBL/GenBank/DDBJ databases">
        <title>The Genome Sequence of Enterococcus asini ATCC_700915.</title>
        <authorList>
            <consortium name="The Broad Institute Genome Sequencing Platform"/>
            <consortium name="The Broad Institute Genome Sequencing Center for Infectious Disease"/>
            <person name="Earl A.M."/>
            <person name="Gilmore M.S."/>
            <person name="Lebreton F."/>
            <person name="Walker B."/>
            <person name="Young S.K."/>
            <person name="Zeng Q."/>
            <person name="Gargeya S."/>
            <person name="Fitzgerald M."/>
            <person name="Haas B."/>
            <person name="Abouelleil A."/>
            <person name="Alvarado L."/>
            <person name="Arachchi H.M."/>
            <person name="Berlin A.M."/>
            <person name="Chapman S.B."/>
            <person name="Dewar J."/>
            <person name="Goldberg J."/>
            <person name="Griggs A."/>
            <person name="Gujja S."/>
            <person name="Hansen M."/>
            <person name="Howarth C."/>
            <person name="Imamovic A."/>
            <person name="Larimer J."/>
            <person name="McCowan C."/>
            <person name="Murphy C."/>
            <person name="Neiman D."/>
            <person name="Pearson M."/>
            <person name="Priest M."/>
            <person name="Roberts A."/>
            <person name="Saif S."/>
            <person name="Shea T."/>
            <person name="Sisk P."/>
            <person name="Sykes S."/>
            <person name="Wortman J."/>
            <person name="Nusbaum C."/>
            <person name="Birren B."/>
        </authorList>
    </citation>
    <scope>NUCLEOTIDE SEQUENCE [LARGE SCALE GENOMIC DNA]</scope>
    <source>
        <strain evidence="1 2">ATCC 700915</strain>
    </source>
</reference>
<dbReference type="InterPro" id="IPR000801">
    <property type="entry name" value="Esterase-like"/>
</dbReference>
<organism evidence="1 2">
    <name type="scientific">Enterococcus asini ATCC 700915</name>
    <dbReference type="NCBI Taxonomy" id="1158606"/>
    <lineage>
        <taxon>Bacteria</taxon>
        <taxon>Bacillati</taxon>
        <taxon>Bacillota</taxon>
        <taxon>Bacilli</taxon>
        <taxon>Lactobacillales</taxon>
        <taxon>Enterococcaceae</taxon>
        <taxon>Enterococcus</taxon>
    </lineage>
</organism>
<dbReference type="eggNOG" id="COG0627">
    <property type="taxonomic scope" value="Bacteria"/>
</dbReference>
<name>R2PQX4_9ENTE</name>
<dbReference type="InterPro" id="IPR029058">
    <property type="entry name" value="AB_hydrolase_fold"/>
</dbReference>
<dbReference type="InterPro" id="IPR050583">
    <property type="entry name" value="Mycobacterial_A85_antigen"/>
</dbReference>
<dbReference type="HOGENOM" id="CLU_037618_3_0_9"/>
<dbReference type="Pfam" id="PF00756">
    <property type="entry name" value="Esterase"/>
    <property type="match status" value="1"/>
</dbReference>
<dbReference type="OrthoDB" id="9803578at2"/>
<gene>
    <name evidence="1" type="ORF">UAS_01856</name>
</gene>
<evidence type="ECO:0000313" key="2">
    <source>
        <dbReference type="Proteomes" id="UP000013777"/>
    </source>
</evidence>
<dbReference type="PATRIC" id="fig|1158606.3.peg.1803"/>
<proteinExistence type="predicted"/>
<dbReference type="SUPFAM" id="SSF53474">
    <property type="entry name" value="alpha/beta-Hydrolases"/>
    <property type="match status" value="1"/>
</dbReference>